<organism evidence="1 2">
    <name type="scientific">Paeniglutamicibacter terrestris</name>
    <dbReference type="NCBI Taxonomy" id="2723403"/>
    <lineage>
        <taxon>Bacteria</taxon>
        <taxon>Bacillati</taxon>
        <taxon>Actinomycetota</taxon>
        <taxon>Actinomycetes</taxon>
        <taxon>Micrococcales</taxon>
        <taxon>Micrococcaceae</taxon>
        <taxon>Paeniglutamicibacter</taxon>
    </lineage>
</organism>
<evidence type="ECO:0000313" key="2">
    <source>
        <dbReference type="Proteomes" id="UP000746595"/>
    </source>
</evidence>
<name>A0ABX1G0A9_9MICC</name>
<accession>A0ABX1G0A9</accession>
<gene>
    <name evidence="1" type="ORF">HED64_02880</name>
</gene>
<proteinExistence type="predicted"/>
<keyword evidence="2" id="KW-1185">Reference proteome</keyword>
<protein>
    <submittedName>
        <fullName evidence="1">Uncharacterized protein</fullName>
    </submittedName>
</protein>
<dbReference type="Proteomes" id="UP000746595">
    <property type="component" value="Unassembled WGS sequence"/>
</dbReference>
<dbReference type="EMBL" id="JAAWVT010000001">
    <property type="protein sequence ID" value="NKG19653.1"/>
    <property type="molecule type" value="Genomic_DNA"/>
</dbReference>
<reference evidence="1 2" key="1">
    <citation type="submission" date="2020-04" db="EMBL/GenBank/DDBJ databases">
        <title>Paeniglutamicibacter sp. ANT13_2, a novel actinomycete isolated from sediment in Antarctica.</title>
        <authorList>
            <person name="Sakdapetsiri C."/>
            <person name="Pinyakong O."/>
        </authorList>
    </citation>
    <scope>NUCLEOTIDE SEQUENCE [LARGE SCALE GENOMIC DNA]</scope>
    <source>
        <strain evidence="1 2">ANT13_2</strain>
    </source>
</reference>
<evidence type="ECO:0000313" key="1">
    <source>
        <dbReference type="EMBL" id="NKG19653.1"/>
    </source>
</evidence>
<dbReference type="RefSeq" id="WP_132359812.1">
    <property type="nucleotide sequence ID" value="NZ_JAAWVT010000001.1"/>
</dbReference>
<comment type="caution">
    <text evidence="1">The sequence shown here is derived from an EMBL/GenBank/DDBJ whole genome shotgun (WGS) entry which is preliminary data.</text>
</comment>
<sequence length="62" mass="7108">MFISTRRKTAGEHRSATNLRATADTVQESNHWAWTGWMPEMERELSQPTLQSSEHFTSMLAA</sequence>